<dbReference type="Pfam" id="PF04230">
    <property type="entry name" value="PS_pyruv_trans"/>
    <property type="match status" value="1"/>
</dbReference>
<organism evidence="2 3">
    <name type="scientific">Vibrio anguillarum</name>
    <name type="common">Listonella anguillarum</name>
    <dbReference type="NCBI Taxonomy" id="55601"/>
    <lineage>
        <taxon>Bacteria</taxon>
        <taxon>Pseudomonadati</taxon>
        <taxon>Pseudomonadota</taxon>
        <taxon>Gammaproteobacteria</taxon>
        <taxon>Vibrionales</taxon>
        <taxon>Vibrionaceae</taxon>
        <taxon>Vibrio</taxon>
    </lineage>
</organism>
<dbReference type="Proteomes" id="UP000078309">
    <property type="component" value="Unassembled WGS sequence"/>
</dbReference>
<protein>
    <submittedName>
        <fullName evidence="2">Polysaccharide pyruvyl transferase family protein</fullName>
    </submittedName>
</protein>
<comment type="caution">
    <text evidence="2">The sequence shown here is derived from an EMBL/GenBank/DDBJ whole genome shotgun (WGS) entry which is preliminary data.</text>
</comment>
<dbReference type="GO" id="GO:0016740">
    <property type="term" value="F:transferase activity"/>
    <property type="evidence" value="ECO:0007669"/>
    <property type="project" value="UniProtKB-KW"/>
</dbReference>
<dbReference type="InterPro" id="IPR007345">
    <property type="entry name" value="Polysacch_pyruvyl_Trfase"/>
</dbReference>
<sequence length="371" mass="42554">MRIAILTQPLYNNYGGLLQAFALQKYLKDQGNDVMTVDFAWNHKIRYFGIKSIIGNIIRKYFLRRELASIFPITYEQKRKIGQHTDRFSAEHIRTTQKIYSVDEMSYIKNYQFDAYIVGSDQVWRPAYSPGMSAFFLSFLNKSDDAKRITYAASFGVDNCNEFSQEALTEYATLLKQFDAVAVREDSAVDLCKQHFGVAAEHVLDPTFLLDKEIYSQLVEQDRCTVSNGNMMVYVLDKSLDKKEVIQAVANERGLTPYTVMPDEQGVYPPVTQWLRGFMDAEYVVTDSFHGVAFSIIFNKPFIAIGNHDRGLARFTSVLKIFGLQDRIIFSINELTSQLINQPIDFSQVNQLKFDKQKLAMNFLNQALLGK</sequence>
<evidence type="ECO:0000313" key="3">
    <source>
        <dbReference type="Proteomes" id="UP000078309"/>
    </source>
</evidence>
<dbReference type="EMBL" id="JAHGUI010000022">
    <property type="protein sequence ID" value="MBT2918465.1"/>
    <property type="molecule type" value="Genomic_DNA"/>
</dbReference>
<gene>
    <name evidence="2" type="ORF">PL14_07175</name>
</gene>
<reference evidence="2 3" key="1">
    <citation type="journal article" date="2017" name="J. Fish Dis.">
        <title>Comparative assessment of Vibrio virulence in marine fish larvae.</title>
        <authorList>
            <person name="Ronneseth A."/>
            <person name="Castillo D."/>
            <person name="D'Alvise P."/>
            <person name="Tonnesen O."/>
            <person name="Haugland G."/>
            <person name="Grotkjaer T."/>
            <person name="Engell-Sorensen K."/>
            <person name="Norremark L."/>
            <person name="Bergh O."/>
            <person name="Wergeland H.I."/>
            <person name="Gram L."/>
        </authorList>
    </citation>
    <scope>NUCLEOTIDE SEQUENCE [LARGE SCALE GENOMIC DNA]</scope>
    <source>
        <strain evidence="2 3">90-11-286</strain>
    </source>
</reference>
<accession>A0ABD4QTW8</accession>
<dbReference type="AlphaFoldDB" id="A0ABD4QTW8"/>
<evidence type="ECO:0000259" key="1">
    <source>
        <dbReference type="Pfam" id="PF04230"/>
    </source>
</evidence>
<feature type="domain" description="Polysaccharide pyruvyl transferase" evidence="1">
    <location>
        <begin position="13"/>
        <end position="308"/>
    </location>
</feature>
<proteinExistence type="predicted"/>
<evidence type="ECO:0000313" key="2">
    <source>
        <dbReference type="EMBL" id="MBT2918465.1"/>
    </source>
</evidence>
<name>A0ABD4QTW8_VIBAN</name>
<dbReference type="RefSeq" id="WP_064626004.1">
    <property type="nucleotide sequence ID" value="NZ_JAHGUI010000022.1"/>
</dbReference>
<keyword evidence="2" id="KW-0808">Transferase</keyword>